<name>A0A4U1L3Q9_9SPHN</name>
<dbReference type="OrthoDB" id="7595545at2"/>
<comment type="caution">
    <text evidence="1">The sequence shown here is derived from an EMBL/GenBank/DDBJ whole genome shotgun (WGS) entry which is preliminary data.</text>
</comment>
<keyword evidence="2" id="KW-1185">Reference proteome</keyword>
<evidence type="ECO:0000313" key="1">
    <source>
        <dbReference type="EMBL" id="TKD51519.1"/>
    </source>
</evidence>
<gene>
    <name evidence="1" type="ORF">FBR43_12715</name>
</gene>
<dbReference type="EMBL" id="SWKR01000002">
    <property type="protein sequence ID" value="TKD51519.1"/>
    <property type="molecule type" value="Genomic_DNA"/>
</dbReference>
<accession>A0A4U1L3Q9</accession>
<organism evidence="1 2">
    <name type="scientific">Sphingomonas baiyangensis</name>
    <dbReference type="NCBI Taxonomy" id="2572576"/>
    <lineage>
        <taxon>Bacteria</taxon>
        <taxon>Pseudomonadati</taxon>
        <taxon>Pseudomonadota</taxon>
        <taxon>Alphaproteobacteria</taxon>
        <taxon>Sphingomonadales</taxon>
        <taxon>Sphingomonadaceae</taxon>
        <taxon>Sphingomonas</taxon>
    </lineage>
</organism>
<proteinExistence type="predicted"/>
<sequence>MIATRTPVEPSFRGVGHRTAKRAVDILLEADPAYRCPTRSERDALLVGFAKHRKVLYGAAFDVIRLEREIDLLDADAIAADIGAITICDIKSTNRTVIASDLKGYFFNITAAELLTAQSVGERYRFVFVNTVSGEHQEMMLNEIFGRARAMYPAWHIRL</sequence>
<dbReference type="Proteomes" id="UP000309138">
    <property type="component" value="Unassembled WGS sequence"/>
</dbReference>
<protein>
    <submittedName>
        <fullName evidence="1">Uncharacterized protein</fullName>
    </submittedName>
</protein>
<reference evidence="1 2" key="1">
    <citation type="submission" date="2019-04" db="EMBL/GenBank/DDBJ databases">
        <authorList>
            <person name="Yang Y."/>
            <person name="Wei D."/>
        </authorList>
    </citation>
    <scope>NUCLEOTIDE SEQUENCE [LARGE SCALE GENOMIC DNA]</scope>
    <source>
        <strain evidence="1 2">L-1-4w-11</strain>
    </source>
</reference>
<dbReference type="AlphaFoldDB" id="A0A4U1L3Q9"/>
<evidence type="ECO:0000313" key="2">
    <source>
        <dbReference type="Proteomes" id="UP000309138"/>
    </source>
</evidence>